<comment type="caution">
    <text evidence="4">The sequence shown here is derived from an EMBL/GenBank/DDBJ whole genome shotgun (WGS) entry which is preliminary data.</text>
</comment>
<gene>
    <name evidence="4" type="ORF">FHU29_004261</name>
</gene>
<evidence type="ECO:0000313" key="4">
    <source>
        <dbReference type="EMBL" id="MBB3039773.1"/>
    </source>
</evidence>
<sequence>MLATVVVTGLSGCGGAENERPPYVHDGDGPAVVQATNMDFTPETVVIQAGDTVEWVFDDGPVAHNVVGTGDNSPADFVSPMIALDTWSYTFDDAGEYEYVCSEHPQKTGLIIVE</sequence>
<organism evidence="4 5">
    <name type="scientific">Hoyosella altamirensis</name>
    <dbReference type="NCBI Taxonomy" id="616997"/>
    <lineage>
        <taxon>Bacteria</taxon>
        <taxon>Bacillati</taxon>
        <taxon>Actinomycetota</taxon>
        <taxon>Actinomycetes</taxon>
        <taxon>Mycobacteriales</taxon>
        <taxon>Hoyosellaceae</taxon>
        <taxon>Hoyosella</taxon>
    </lineage>
</organism>
<reference evidence="4 5" key="1">
    <citation type="submission" date="2020-08" db="EMBL/GenBank/DDBJ databases">
        <title>Sequencing the genomes of 1000 actinobacteria strains.</title>
        <authorList>
            <person name="Klenk H.-P."/>
        </authorList>
    </citation>
    <scope>NUCLEOTIDE SEQUENCE [LARGE SCALE GENOMIC DNA]</scope>
    <source>
        <strain evidence="4 5">DSM 45258</strain>
    </source>
</reference>
<dbReference type="RefSeq" id="WP_064442458.1">
    <property type="nucleotide sequence ID" value="NZ_BDDI01000026.1"/>
</dbReference>
<dbReference type="Proteomes" id="UP000567922">
    <property type="component" value="Unassembled WGS sequence"/>
</dbReference>
<dbReference type="OrthoDB" id="574459at2"/>
<dbReference type="Gene3D" id="2.60.40.420">
    <property type="entry name" value="Cupredoxins - blue copper proteins"/>
    <property type="match status" value="1"/>
</dbReference>
<evidence type="ECO:0000256" key="1">
    <source>
        <dbReference type="ARBA" id="ARBA00022723"/>
    </source>
</evidence>
<evidence type="ECO:0000313" key="5">
    <source>
        <dbReference type="Proteomes" id="UP000567922"/>
    </source>
</evidence>
<dbReference type="AlphaFoldDB" id="A0A839RV70"/>
<dbReference type="Pfam" id="PF00127">
    <property type="entry name" value="Copper-bind"/>
    <property type="match status" value="1"/>
</dbReference>
<dbReference type="SUPFAM" id="SSF49503">
    <property type="entry name" value="Cupredoxins"/>
    <property type="match status" value="1"/>
</dbReference>
<name>A0A839RV70_9ACTN</name>
<feature type="domain" description="Blue (type 1) copper" evidence="3">
    <location>
        <begin position="33"/>
        <end position="113"/>
    </location>
</feature>
<dbReference type="EMBL" id="JACHWS010000004">
    <property type="protein sequence ID" value="MBB3039773.1"/>
    <property type="molecule type" value="Genomic_DNA"/>
</dbReference>
<accession>A0A839RV70</accession>
<evidence type="ECO:0000259" key="3">
    <source>
        <dbReference type="Pfam" id="PF00127"/>
    </source>
</evidence>
<keyword evidence="5" id="KW-1185">Reference proteome</keyword>
<keyword evidence="1" id="KW-0479">Metal-binding</keyword>
<protein>
    <submittedName>
        <fullName evidence="4">Plastocyanin</fullName>
    </submittedName>
</protein>
<dbReference type="InterPro" id="IPR052721">
    <property type="entry name" value="ET_Amicyanin"/>
</dbReference>
<evidence type="ECO:0000256" key="2">
    <source>
        <dbReference type="ARBA" id="ARBA00023008"/>
    </source>
</evidence>
<keyword evidence="2" id="KW-0186">Copper</keyword>
<dbReference type="PANTHER" id="PTHR36507:SF1">
    <property type="entry name" value="BLL1555 PROTEIN"/>
    <property type="match status" value="1"/>
</dbReference>
<dbReference type="GO" id="GO:0009055">
    <property type="term" value="F:electron transfer activity"/>
    <property type="evidence" value="ECO:0007669"/>
    <property type="project" value="InterPro"/>
</dbReference>
<proteinExistence type="predicted"/>
<dbReference type="InterPro" id="IPR008972">
    <property type="entry name" value="Cupredoxin"/>
</dbReference>
<dbReference type="PANTHER" id="PTHR36507">
    <property type="entry name" value="BLL1555 PROTEIN"/>
    <property type="match status" value="1"/>
</dbReference>
<dbReference type="GO" id="GO:0005507">
    <property type="term" value="F:copper ion binding"/>
    <property type="evidence" value="ECO:0007669"/>
    <property type="project" value="InterPro"/>
</dbReference>
<dbReference type="InterPro" id="IPR000923">
    <property type="entry name" value="BlueCu_1"/>
</dbReference>